<dbReference type="EMBL" id="JAPRAY010000002">
    <property type="protein sequence ID" value="MCZ0666223.1"/>
    <property type="molecule type" value="Genomic_DNA"/>
</dbReference>
<keyword evidence="2" id="KW-0808">Transferase</keyword>
<dbReference type="InterPro" id="IPR000477">
    <property type="entry name" value="RT_dom"/>
</dbReference>
<dbReference type="Proteomes" id="UP001079535">
    <property type="component" value="Unassembled WGS sequence"/>
</dbReference>
<sequence>MKTYCKRKDVSDVAFVKESISEFLLDRLDKSNVAKLFAYYNGISNTKSRKRINDSKEFVEDTIKCIAADISKNIRNRTVVDHILLVTPNEPLVKYVEIVDGLSGKKRELGIEKLIFQLYETIIRDATKEMFEAKIGEYQVASIKGRGQSYGKKHIKRWISSDPEGTKYCGKADVQKCYPSMPHDKLKALLHRDLRKSDMLLYLFDTIIYLYDYANELLGRNDCLGKGILIGSPVSKDLCNYYMSYLYHYINEKLFEKTVRRGKEKLTRLVSHVMIYMDDIVVFGGNKKHMHKAMEMIVAFTRDFLGLVIKPTWQKFLVSYKTNQGKTKGRNLDFMGFVFCGMEAFYRIYDGTKKRLKRVKVIVRDSIFLRGRRKFSKLIKKIKNRRTVSKHYAMSLLAYHGWIKNTDSFQFQSAVMWKEIIGIASDIVSRSEKGKPYTCDKYYQKWRTLYA</sequence>
<gene>
    <name evidence="2" type="ORF">OZZ17_01535</name>
</gene>
<protein>
    <submittedName>
        <fullName evidence="2">Reverse transcriptase domain-containing protein</fullName>
    </submittedName>
</protein>
<proteinExistence type="predicted"/>
<evidence type="ECO:0000259" key="1">
    <source>
        <dbReference type="PROSITE" id="PS50878"/>
    </source>
</evidence>
<keyword evidence="2" id="KW-0695">RNA-directed DNA polymerase</keyword>
<accession>A0A9Q4F1K5</accession>
<dbReference type="Pfam" id="PF00078">
    <property type="entry name" value="RVT_1"/>
    <property type="match status" value="1"/>
</dbReference>
<organism evidence="2 3">
    <name type="scientific">Mediterraneibacter gnavus</name>
    <name type="common">Ruminococcus gnavus</name>
    <dbReference type="NCBI Taxonomy" id="33038"/>
    <lineage>
        <taxon>Bacteria</taxon>
        <taxon>Bacillati</taxon>
        <taxon>Bacillota</taxon>
        <taxon>Clostridia</taxon>
        <taxon>Lachnospirales</taxon>
        <taxon>Lachnospiraceae</taxon>
        <taxon>Mediterraneibacter</taxon>
    </lineage>
</organism>
<keyword evidence="2" id="KW-0548">Nucleotidyltransferase</keyword>
<dbReference type="InterPro" id="IPR043502">
    <property type="entry name" value="DNA/RNA_pol_sf"/>
</dbReference>
<dbReference type="GO" id="GO:0003964">
    <property type="term" value="F:RNA-directed DNA polymerase activity"/>
    <property type="evidence" value="ECO:0007669"/>
    <property type="project" value="UniProtKB-KW"/>
</dbReference>
<dbReference type="SUPFAM" id="SSF56672">
    <property type="entry name" value="DNA/RNA polymerases"/>
    <property type="match status" value="1"/>
</dbReference>
<name>A0A9Q4F1K5_MEDGN</name>
<reference evidence="2" key="1">
    <citation type="submission" date="2022-11" db="EMBL/GenBank/DDBJ databases">
        <title>Temperate bacteriophages infecting mucin-degrading bacterium Ruminococcus gnavus from the human gut.</title>
        <authorList>
            <person name="Buttimer C."/>
        </authorList>
    </citation>
    <scope>NUCLEOTIDE SEQUENCE</scope>
    <source>
        <strain evidence="2">CCUG 49994</strain>
    </source>
</reference>
<evidence type="ECO:0000313" key="2">
    <source>
        <dbReference type="EMBL" id="MCZ0666223.1"/>
    </source>
</evidence>
<feature type="domain" description="Reverse transcriptase" evidence="1">
    <location>
        <begin position="1"/>
        <end position="339"/>
    </location>
</feature>
<dbReference type="RefSeq" id="WP_268803251.1">
    <property type="nucleotide sequence ID" value="NZ_JAPRAY010000002.1"/>
</dbReference>
<dbReference type="AlphaFoldDB" id="A0A9Q4F1K5"/>
<evidence type="ECO:0000313" key="3">
    <source>
        <dbReference type="Proteomes" id="UP001079535"/>
    </source>
</evidence>
<dbReference type="PROSITE" id="PS50878">
    <property type="entry name" value="RT_POL"/>
    <property type="match status" value="1"/>
</dbReference>
<comment type="caution">
    <text evidence="2">The sequence shown here is derived from an EMBL/GenBank/DDBJ whole genome shotgun (WGS) entry which is preliminary data.</text>
</comment>